<comment type="caution">
    <text evidence="1">The sequence shown here is derived from an EMBL/GenBank/DDBJ whole genome shotgun (WGS) entry which is preliminary data.</text>
</comment>
<dbReference type="AlphaFoldDB" id="A0A9X1WEK7"/>
<organism evidence="1 2">
    <name type="scientific">Corynebacterium kalidii</name>
    <dbReference type="NCBI Taxonomy" id="2931982"/>
    <lineage>
        <taxon>Bacteria</taxon>
        <taxon>Bacillati</taxon>
        <taxon>Actinomycetota</taxon>
        <taxon>Actinomycetes</taxon>
        <taxon>Mycobacteriales</taxon>
        <taxon>Corynebacteriaceae</taxon>
        <taxon>Corynebacterium</taxon>
    </lineage>
</organism>
<protein>
    <submittedName>
        <fullName evidence="1">Uncharacterized protein</fullName>
    </submittedName>
</protein>
<gene>
    <name evidence="1" type="ORF">MUN33_00690</name>
</gene>
<dbReference type="RefSeq" id="WP_244802988.1">
    <property type="nucleotide sequence ID" value="NZ_JALIEA010000006.1"/>
</dbReference>
<accession>A0A9X1WEK7</accession>
<evidence type="ECO:0000313" key="2">
    <source>
        <dbReference type="Proteomes" id="UP001139207"/>
    </source>
</evidence>
<evidence type="ECO:0000313" key="1">
    <source>
        <dbReference type="EMBL" id="MCJ7857240.1"/>
    </source>
</evidence>
<name>A0A9X1WEK7_9CORY</name>
<proteinExistence type="predicted"/>
<sequence length="104" mass="10209">MTTVFGIDPSQVSATAHALDAEASEVAATAEHLADGVPPAASLPGGRTVAALAEGAGRVAAAVDGEARVVEVVSRDLRTFVEAVDLAEQDAAASLTATTPGGGR</sequence>
<reference evidence="1" key="1">
    <citation type="submission" date="2022-04" db="EMBL/GenBank/DDBJ databases">
        <title>Corynebacterium kalidii LD5P10.</title>
        <authorList>
            <person name="Sun J.Q."/>
        </authorList>
    </citation>
    <scope>NUCLEOTIDE SEQUENCE</scope>
    <source>
        <strain evidence="1">LD5P10</strain>
    </source>
</reference>
<dbReference type="Proteomes" id="UP001139207">
    <property type="component" value="Unassembled WGS sequence"/>
</dbReference>
<dbReference type="EMBL" id="JALIEA010000006">
    <property type="protein sequence ID" value="MCJ7857240.1"/>
    <property type="molecule type" value="Genomic_DNA"/>
</dbReference>
<keyword evidence="2" id="KW-1185">Reference proteome</keyword>